<evidence type="ECO:0000313" key="3">
    <source>
        <dbReference type="Proteomes" id="UP001589810"/>
    </source>
</evidence>
<dbReference type="PANTHER" id="PTHR39168">
    <property type="entry name" value="TRANSCRIPTIONAL REGULATOR-RELATED"/>
    <property type="match status" value="1"/>
</dbReference>
<dbReference type="Gene3D" id="1.10.10.10">
    <property type="entry name" value="Winged helix-like DNA-binding domain superfamily/Winged helix DNA-binding domain"/>
    <property type="match status" value="1"/>
</dbReference>
<organism evidence="2 3">
    <name type="scientific">Kutzneria chonburiensis</name>
    <dbReference type="NCBI Taxonomy" id="1483604"/>
    <lineage>
        <taxon>Bacteria</taxon>
        <taxon>Bacillati</taxon>
        <taxon>Actinomycetota</taxon>
        <taxon>Actinomycetes</taxon>
        <taxon>Pseudonocardiales</taxon>
        <taxon>Pseudonocardiaceae</taxon>
        <taxon>Kutzneria</taxon>
    </lineage>
</organism>
<evidence type="ECO:0000259" key="1">
    <source>
        <dbReference type="PROSITE" id="PS50987"/>
    </source>
</evidence>
<dbReference type="PROSITE" id="PS50987">
    <property type="entry name" value="HTH_ARSR_2"/>
    <property type="match status" value="1"/>
</dbReference>
<name>A0ABV6MSB1_9PSEU</name>
<comment type="caution">
    <text evidence="2">The sequence shown here is derived from an EMBL/GenBank/DDBJ whole genome shotgun (WGS) entry which is preliminary data.</text>
</comment>
<reference evidence="2 3" key="1">
    <citation type="submission" date="2024-09" db="EMBL/GenBank/DDBJ databases">
        <authorList>
            <person name="Sun Q."/>
            <person name="Mori K."/>
        </authorList>
    </citation>
    <scope>NUCLEOTIDE SEQUENCE [LARGE SCALE GENOMIC DNA]</scope>
    <source>
        <strain evidence="2 3">TBRC 1432</strain>
    </source>
</reference>
<protein>
    <submittedName>
        <fullName evidence="2">ArsR/SmtB family transcription factor</fullName>
    </submittedName>
</protein>
<dbReference type="PANTHER" id="PTHR39168:SF1">
    <property type="entry name" value="TRANSCRIPTIONAL REGULATORY PROTEIN"/>
    <property type="match status" value="1"/>
</dbReference>
<dbReference type="SMART" id="SM00418">
    <property type="entry name" value="HTH_ARSR"/>
    <property type="match status" value="1"/>
</dbReference>
<sequence length="222" mass="24134">MRAHPLAEVAAVLADPTRAAMCMALIDGRAWTVGELGKMAGVTPPSATEQVTRLADAGFVETVRQGRHRYVRLADTRVAELIEQLNELATDPLPRPVGLRASRRAERLAFARTCYDHIAGHLGVALRTGMLTAGLIDTRSGLALTSRGHDVLDSLKIKLPGGRRPLLKECLDWTERREHLGGSLPAALLQHAVDNAWVERGPDRSIKLLDPHAFAVLGVEEL</sequence>
<proteinExistence type="predicted"/>
<dbReference type="InterPro" id="IPR001845">
    <property type="entry name" value="HTH_ArsR_DNA-bd_dom"/>
</dbReference>
<dbReference type="Pfam" id="PF12840">
    <property type="entry name" value="HTH_20"/>
    <property type="match status" value="1"/>
</dbReference>
<dbReference type="RefSeq" id="WP_273941594.1">
    <property type="nucleotide sequence ID" value="NZ_CP097263.1"/>
</dbReference>
<dbReference type="CDD" id="cd00090">
    <property type="entry name" value="HTH_ARSR"/>
    <property type="match status" value="1"/>
</dbReference>
<dbReference type="InterPro" id="IPR052543">
    <property type="entry name" value="HTH_Metal-responsive_Reg"/>
</dbReference>
<accession>A0ABV6MSB1</accession>
<dbReference type="InterPro" id="IPR036390">
    <property type="entry name" value="WH_DNA-bd_sf"/>
</dbReference>
<dbReference type="EMBL" id="JBHLUD010000004">
    <property type="protein sequence ID" value="MFC0543203.1"/>
    <property type="molecule type" value="Genomic_DNA"/>
</dbReference>
<evidence type="ECO:0000313" key="2">
    <source>
        <dbReference type="EMBL" id="MFC0543203.1"/>
    </source>
</evidence>
<dbReference type="InterPro" id="IPR011991">
    <property type="entry name" value="ArsR-like_HTH"/>
</dbReference>
<dbReference type="Proteomes" id="UP001589810">
    <property type="component" value="Unassembled WGS sequence"/>
</dbReference>
<keyword evidence="3" id="KW-1185">Reference proteome</keyword>
<dbReference type="SUPFAM" id="SSF46785">
    <property type="entry name" value="Winged helix' DNA-binding domain"/>
    <property type="match status" value="1"/>
</dbReference>
<gene>
    <name evidence="2" type="ORF">ACFFH7_17005</name>
</gene>
<dbReference type="InterPro" id="IPR036388">
    <property type="entry name" value="WH-like_DNA-bd_sf"/>
</dbReference>
<feature type="domain" description="HTH arsR-type" evidence="1">
    <location>
        <begin position="1"/>
        <end position="93"/>
    </location>
</feature>